<dbReference type="CDD" id="cd05280">
    <property type="entry name" value="MDR_yhdh_yhfp"/>
    <property type="match status" value="1"/>
</dbReference>
<dbReference type="PANTHER" id="PTHR43677">
    <property type="entry name" value="SHORT-CHAIN DEHYDROGENASE/REDUCTASE"/>
    <property type="match status" value="1"/>
</dbReference>
<evidence type="ECO:0000313" key="3">
    <source>
        <dbReference type="Proteomes" id="UP000218899"/>
    </source>
</evidence>
<dbReference type="SUPFAM" id="SSF50129">
    <property type="entry name" value="GroES-like"/>
    <property type="match status" value="1"/>
</dbReference>
<dbReference type="Pfam" id="PF08240">
    <property type="entry name" value="ADH_N"/>
    <property type="match status" value="1"/>
</dbReference>
<dbReference type="InterPro" id="IPR013149">
    <property type="entry name" value="ADH-like_C"/>
</dbReference>
<dbReference type="Gene3D" id="3.90.180.10">
    <property type="entry name" value="Medium-chain alcohol dehydrogenases, catalytic domain"/>
    <property type="match status" value="1"/>
</dbReference>
<dbReference type="InterPro" id="IPR011032">
    <property type="entry name" value="GroES-like_sf"/>
</dbReference>
<keyword evidence="3" id="KW-1185">Reference proteome</keyword>
<dbReference type="PANTHER" id="PTHR43677:SF1">
    <property type="entry name" value="ACRYLYL-COA REDUCTASE ACUI-RELATED"/>
    <property type="match status" value="1"/>
</dbReference>
<accession>A0A1B4VBB1</accession>
<evidence type="ECO:0000259" key="1">
    <source>
        <dbReference type="SMART" id="SM00829"/>
    </source>
</evidence>
<dbReference type="KEGG" id="sva:SVA_1176"/>
<dbReference type="InterPro" id="IPR020843">
    <property type="entry name" value="ER"/>
</dbReference>
<dbReference type="InterPro" id="IPR014188">
    <property type="entry name" value="Acrylyl-CoA_reductase_AcuI"/>
</dbReference>
<proteinExistence type="predicted"/>
<dbReference type="NCBIfam" id="TIGR02823">
    <property type="entry name" value="oxido_YhdH"/>
    <property type="match status" value="1"/>
</dbReference>
<evidence type="ECO:0000313" key="2">
    <source>
        <dbReference type="EMBL" id="BAU47751.1"/>
    </source>
</evidence>
<dbReference type="SMART" id="SM00829">
    <property type="entry name" value="PKS_ER"/>
    <property type="match status" value="1"/>
</dbReference>
<gene>
    <name evidence="2" type="ORF">SVA_1176</name>
</gene>
<organism evidence="2 3">
    <name type="scientific">Sulfurifustis variabilis</name>
    <dbReference type="NCBI Taxonomy" id="1675686"/>
    <lineage>
        <taxon>Bacteria</taxon>
        <taxon>Pseudomonadati</taxon>
        <taxon>Pseudomonadota</taxon>
        <taxon>Gammaproteobacteria</taxon>
        <taxon>Acidiferrobacterales</taxon>
        <taxon>Acidiferrobacteraceae</taxon>
        <taxon>Sulfurifustis</taxon>
    </lineage>
</organism>
<dbReference type="Pfam" id="PF00107">
    <property type="entry name" value="ADH_zinc_N"/>
    <property type="match status" value="1"/>
</dbReference>
<sequence>MSRRFRAMVVRETAEKTFARAIAERAVEDLPKEGNVLIRVQYSSLNYKDALSAIGNRGVSRHYPHTPGIDAAGVVEESGANEIRPGDEVIVTGYDLGMNTPGGFAEYVRVPAAWVVRRPPTLSLRESMIYGTAGFTAALSVHRLLQHGVHPDQGEVLVTGATGGVGSVAVGILAKSGFRVVAATGKPQEAAFLKELGAGEILPREQAIDTTGAGMLKARWAGVVDTVGGEMLSTALRSLKPHGAATCCGLVASRDLSTPIFPFILRGVSLLGIDSAQTSMPQRLAVWQKLAGEWKLPMLERLAREVTLDRLDPEIDRILKGEQKGRVVVKIG</sequence>
<dbReference type="AlphaFoldDB" id="A0A1B4VBB1"/>
<feature type="domain" description="Enoyl reductase (ER)" evidence="1">
    <location>
        <begin position="16"/>
        <end position="329"/>
    </location>
</feature>
<protein>
    <submittedName>
        <fullName evidence="2">Quinone oxidoreductase</fullName>
    </submittedName>
</protein>
<dbReference type="InterPro" id="IPR051397">
    <property type="entry name" value="Zn-ADH-like_protein"/>
</dbReference>
<dbReference type="EMBL" id="AP014936">
    <property type="protein sequence ID" value="BAU47751.1"/>
    <property type="molecule type" value="Genomic_DNA"/>
</dbReference>
<dbReference type="InterPro" id="IPR013154">
    <property type="entry name" value="ADH-like_N"/>
</dbReference>
<reference evidence="2 3" key="1">
    <citation type="submission" date="2015-08" db="EMBL/GenBank/DDBJ databases">
        <title>Complete genome sequence of Sulfurifustis variabilis.</title>
        <authorList>
            <person name="Miura A."/>
            <person name="Kojima H."/>
            <person name="Fukui M."/>
        </authorList>
    </citation>
    <scope>NUCLEOTIDE SEQUENCE [LARGE SCALE GENOMIC DNA]</scope>
    <source>
        <strain evidence="3">skN76</strain>
    </source>
</reference>
<dbReference type="SUPFAM" id="SSF51735">
    <property type="entry name" value="NAD(P)-binding Rossmann-fold domains"/>
    <property type="match status" value="1"/>
</dbReference>
<dbReference type="Proteomes" id="UP000218899">
    <property type="component" value="Chromosome"/>
</dbReference>
<dbReference type="OrthoDB" id="9782155at2"/>
<dbReference type="Gene3D" id="3.40.50.720">
    <property type="entry name" value="NAD(P)-binding Rossmann-like Domain"/>
    <property type="match status" value="1"/>
</dbReference>
<name>A0A1B4VBB1_9GAMM</name>
<dbReference type="GO" id="GO:0043957">
    <property type="term" value="F:acryloyl-CoA reductase (NADPH) activity"/>
    <property type="evidence" value="ECO:0007669"/>
    <property type="project" value="TreeGrafter"/>
</dbReference>
<dbReference type="RefSeq" id="WP_096460081.1">
    <property type="nucleotide sequence ID" value="NZ_AP014936.1"/>
</dbReference>
<dbReference type="InterPro" id="IPR036291">
    <property type="entry name" value="NAD(P)-bd_dom_sf"/>
</dbReference>